<feature type="transmembrane region" description="Helical" evidence="1">
    <location>
        <begin position="189"/>
        <end position="211"/>
    </location>
</feature>
<proteinExistence type="predicted"/>
<sequence length="317" mass="35984">MPAFSFEIFDAKDLILLFLGATLGYIFSLIASKQTEKRKDLVLEILGRQIVAESGKSCPFKIIDRAGNTLDNIYFVVARIWNRGRDTVRGDEISPSAPLTIEVNESARVIGEPEIVRPHSQMEFSITSPHQNKFVFSFDCLNHDEWVQVGFYITGDPRASIKGAGRIFGQHSDFEVTTDDSKASFYERLTASIAFLIVVSSPFALIGALWWTYEYYSITDIFFNPDSLPKSLMFLLSLGMMVISAASMYYLSLWIKRKNNPKGYPIREDFEPTQRQSLRAFFLTALHGKRYEVSTSVHDYGEIKTRSKGQSSSKNRD</sequence>
<keyword evidence="3" id="KW-1185">Reference proteome</keyword>
<evidence type="ECO:0000313" key="3">
    <source>
        <dbReference type="Proteomes" id="UP000635983"/>
    </source>
</evidence>
<dbReference type="EMBL" id="BMPO01000007">
    <property type="protein sequence ID" value="GGK02370.1"/>
    <property type="molecule type" value="Genomic_DNA"/>
</dbReference>
<comment type="caution">
    <text evidence="2">The sequence shown here is derived from an EMBL/GenBank/DDBJ whole genome shotgun (WGS) entry which is preliminary data.</text>
</comment>
<keyword evidence="1" id="KW-0812">Transmembrane</keyword>
<name>A0A917PZX1_9PSED</name>
<reference evidence="2" key="1">
    <citation type="journal article" date="2014" name="Int. J. Syst. Evol. Microbiol.">
        <title>Complete genome sequence of Corynebacterium casei LMG S-19264T (=DSM 44701T), isolated from a smear-ripened cheese.</title>
        <authorList>
            <consortium name="US DOE Joint Genome Institute (JGI-PGF)"/>
            <person name="Walter F."/>
            <person name="Albersmeier A."/>
            <person name="Kalinowski J."/>
            <person name="Ruckert C."/>
        </authorList>
    </citation>
    <scope>NUCLEOTIDE SEQUENCE</scope>
    <source>
        <strain evidence="2">JCM 30078</strain>
    </source>
</reference>
<protein>
    <submittedName>
        <fullName evidence="2">Uncharacterized protein</fullName>
    </submittedName>
</protein>
<gene>
    <name evidence="2" type="ORF">GCM10009304_30200</name>
</gene>
<organism evidence="2 3">
    <name type="scientific">Pseudomonas matsuisoli</name>
    <dbReference type="NCBI Taxonomy" id="1515666"/>
    <lineage>
        <taxon>Bacteria</taxon>
        <taxon>Pseudomonadati</taxon>
        <taxon>Pseudomonadota</taxon>
        <taxon>Gammaproteobacteria</taxon>
        <taxon>Pseudomonadales</taxon>
        <taxon>Pseudomonadaceae</taxon>
        <taxon>Pseudomonas</taxon>
    </lineage>
</organism>
<feature type="transmembrane region" description="Helical" evidence="1">
    <location>
        <begin position="14"/>
        <end position="31"/>
    </location>
</feature>
<keyword evidence="1" id="KW-0472">Membrane</keyword>
<evidence type="ECO:0000313" key="2">
    <source>
        <dbReference type="EMBL" id="GGK02370.1"/>
    </source>
</evidence>
<reference evidence="2" key="2">
    <citation type="submission" date="2020-09" db="EMBL/GenBank/DDBJ databases">
        <authorList>
            <person name="Sun Q."/>
            <person name="Ohkuma M."/>
        </authorList>
    </citation>
    <scope>NUCLEOTIDE SEQUENCE</scope>
    <source>
        <strain evidence="2">JCM 30078</strain>
    </source>
</reference>
<keyword evidence="1" id="KW-1133">Transmembrane helix</keyword>
<evidence type="ECO:0000256" key="1">
    <source>
        <dbReference type="SAM" id="Phobius"/>
    </source>
</evidence>
<dbReference type="AlphaFoldDB" id="A0A917PZX1"/>
<dbReference type="RefSeq" id="WP_188984103.1">
    <property type="nucleotide sequence ID" value="NZ_BMPO01000007.1"/>
</dbReference>
<dbReference type="Proteomes" id="UP000635983">
    <property type="component" value="Unassembled WGS sequence"/>
</dbReference>
<accession>A0A917PZX1</accession>
<feature type="transmembrane region" description="Helical" evidence="1">
    <location>
        <begin position="231"/>
        <end position="251"/>
    </location>
</feature>